<sequence>MIRFVAGVLSRTQRSAHLPPGVVPLTSRVLQGFPTQNPTDLTFKSPVEILRHSLDVKRSYGKWTRAPVNLYDHGLTGRQKQVAHRVLRALCNLQLSNRADKYLLPGCGLAFMEVRMSGDLRVAHVRWDCADGFKHRLEKHFDKNCGEICFSSTCAFHLPGHHFASRQRVPFTCLGITLLLVN</sequence>
<evidence type="ECO:0000313" key="2">
    <source>
        <dbReference type="Proteomes" id="UP001190700"/>
    </source>
</evidence>
<evidence type="ECO:0000313" key="1">
    <source>
        <dbReference type="EMBL" id="KAK3260963.1"/>
    </source>
</evidence>
<gene>
    <name evidence="1" type="ORF">CYMTET_30108</name>
</gene>
<reference evidence="1 2" key="1">
    <citation type="journal article" date="2015" name="Genome Biol. Evol.">
        <title>Comparative Genomics of a Bacterivorous Green Alga Reveals Evolutionary Causalities and Consequences of Phago-Mixotrophic Mode of Nutrition.</title>
        <authorList>
            <person name="Burns J.A."/>
            <person name="Paasch A."/>
            <person name="Narechania A."/>
            <person name="Kim E."/>
        </authorList>
    </citation>
    <scope>NUCLEOTIDE SEQUENCE [LARGE SCALE GENOMIC DNA]</scope>
    <source>
        <strain evidence="1 2">PLY_AMNH</strain>
    </source>
</reference>
<keyword evidence="2" id="KW-1185">Reference proteome</keyword>
<accession>A0AAE0FJN0</accession>
<protein>
    <submittedName>
        <fullName evidence="1">Uncharacterized protein</fullName>
    </submittedName>
</protein>
<dbReference type="AlphaFoldDB" id="A0AAE0FJN0"/>
<dbReference type="Proteomes" id="UP001190700">
    <property type="component" value="Unassembled WGS sequence"/>
</dbReference>
<proteinExistence type="predicted"/>
<comment type="caution">
    <text evidence="1">The sequence shown here is derived from an EMBL/GenBank/DDBJ whole genome shotgun (WGS) entry which is preliminary data.</text>
</comment>
<feature type="non-terminal residue" evidence="1">
    <location>
        <position position="182"/>
    </location>
</feature>
<name>A0AAE0FJN0_9CHLO</name>
<organism evidence="1 2">
    <name type="scientific">Cymbomonas tetramitiformis</name>
    <dbReference type="NCBI Taxonomy" id="36881"/>
    <lineage>
        <taxon>Eukaryota</taxon>
        <taxon>Viridiplantae</taxon>
        <taxon>Chlorophyta</taxon>
        <taxon>Pyramimonadophyceae</taxon>
        <taxon>Pyramimonadales</taxon>
        <taxon>Pyramimonadaceae</taxon>
        <taxon>Cymbomonas</taxon>
    </lineage>
</organism>
<dbReference type="EMBL" id="LGRX02017283">
    <property type="protein sequence ID" value="KAK3260963.1"/>
    <property type="molecule type" value="Genomic_DNA"/>
</dbReference>